<evidence type="ECO:0008006" key="3">
    <source>
        <dbReference type="Google" id="ProtNLM"/>
    </source>
</evidence>
<comment type="caution">
    <text evidence="1">The sequence shown here is derived from an EMBL/GenBank/DDBJ whole genome shotgun (WGS) entry which is preliminary data.</text>
</comment>
<protein>
    <recommendedName>
        <fullName evidence="3">Heterokaryon incompatibility domain-containing protein</fullName>
    </recommendedName>
</protein>
<accession>A0AA39NU24</accession>
<proteinExistence type="predicted"/>
<dbReference type="Proteomes" id="UP001175227">
    <property type="component" value="Unassembled WGS sequence"/>
</dbReference>
<keyword evidence="2" id="KW-1185">Reference proteome</keyword>
<evidence type="ECO:0000313" key="1">
    <source>
        <dbReference type="EMBL" id="KAK0471877.1"/>
    </source>
</evidence>
<name>A0AA39NU24_9AGAR</name>
<sequence>MNHREKIRPGHIRLSFSEDTRKWGSKTETKAGTVSGFTCGMNPEGLTGAAHTGSVGMYLARNFIEDRPFMFSGPLYGGETWPTSRASRESNYEDDNTKYDLYLPVVTIPTDKTRAESTFAVLKQRSFTGRVLLSAVADTLCTSLNHVMEARAYDEELRRDLLEKKEIGNYAPPRRVWDLRANRVVPWWVVSDFKAVWGISHAWVADNDLRYEMTPINGYEWPVPMPKDANLDRIRIEMLNLGAEYVWLDVLCLRQKCQGKDPHGISNQKEWDRREVLRKEEWKVDLPIIGWVYHNVRQVACYLSGLGLPLSFKDPRDFKDERCWFNRAWTMPETPHNVVNPGRTHDDTRIVDERFMTRQTYRMLCHALVTLECVQQTQRRERRMYVLEEMKRHKSSKPVDKVAGLVFLLQLKRIPLYHNGQSAEGAWAELMNVADDQLRAMFLFLCPTPNGNGSWRPSWKQVMMETIPSWPYMILVDDVPNVSDVPDGLADGSPSLRRGTLNLKSFSGVKHTFLIFAQHACPIPDGQYTLLGVLCAIRMVLFCVVGKT</sequence>
<reference evidence="1" key="1">
    <citation type="submission" date="2023-06" db="EMBL/GenBank/DDBJ databases">
        <authorList>
            <consortium name="Lawrence Berkeley National Laboratory"/>
            <person name="Ahrendt S."/>
            <person name="Sahu N."/>
            <person name="Indic B."/>
            <person name="Wong-Bajracharya J."/>
            <person name="Merenyi Z."/>
            <person name="Ke H.-M."/>
            <person name="Monk M."/>
            <person name="Kocsube S."/>
            <person name="Drula E."/>
            <person name="Lipzen A."/>
            <person name="Balint B."/>
            <person name="Henrissat B."/>
            <person name="Andreopoulos B."/>
            <person name="Martin F.M."/>
            <person name="Harder C.B."/>
            <person name="Rigling D."/>
            <person name="Ford K.L."/>
            <person name="Foster G.D."/>
            <person name="Pangilinan J."/>
            <person name="Papanicolaou A."/>
            <person name="Barry K."/>
            <person name="LaButti K."/>
            <person name="Viragh M."/>
            <person name="Koriabine M."/>
            <person name="Yan M."/>
            <person name="Riley R."/>
            <person name="Champramary S."/>
            <person name="Plett K.L."/>
            <person name="Tsai I.J."/>
            <person name="Slot J."/>
            <person name="Sipos G."/>
            <person name="Plett J."/>
            <person name="Nagy L.G."/>
            <person name="Grigoriev I.V."/>
        </authorList>
    </citation>
    <scope>NUCLEOTIDE SEQUENCE</scope>
    <source>
        <strain evidence="1">ICMP 16352</strain>
    </source>
</reference>
<evidence type="ECO:0000313" key="2">
    <source>
        <dbReference type="Proteomes" id="UP001175227"/>
    </source>
</evidence>
<organism evidence="1 2">
    <name type="scientific">Armillaria novae-zelandiae</name>
    <dbReference type="NCBI Taxonomy" id="153914"/>
    <lineage>
        <taxon>Eukaryota</taxon>
        <taxon>Fungi</taxon>
        <taxon>Dikarya</taxon>
        <taxon>Basidiomycota</taxon>
        <taxon>Agaricomycotina</taxon>
        <taxon>Agaricomycetes</taxon>
        <taxon>Agaricomycetidae</taxon>
        <taxon>Agaricales</taxon>
        <taxon>Marasmiineae</taxon>
        <taxon>Physalacriaceae</taxon>
        <taxon>Armillaria</taxon>
    </lineage>
</organism>
<dbReference type="AlphaFoldDB" id="A0AA39NU24"/>
<dbReference type="EMBL" id="JAUEPR010000046">
    <property type="protein sequence ID" value="KAK0471877.1"/>
    <property type="molecule type" value="Genomic_DNA"/>
</dbReference>
<gene>
    <name evidence="1" type="ORF">IW261DRAFT_1424819</name>
</gene>